<feature type="compositionally biased region" description="Basic and acidic residues" evidence="1">
    <location>
        <begin position="29"/>
        <end position="46"/>
    </location>
</feature>
<dbReference type="Proteomes" id="UP000680045">
    <property type="component" value="Unassembled WGS sequence"/>
</dbReference>
<protein>
    <submittedName>
        <fullName evidence="2">Uncharacterized protein</fullName>
    </submittedName>
</protein>
<name>A0A941FJY3_9BACI</name>
<accession>A0A941FJY3</accession>
<feature type="region of interest" description="Disordered" evidence="1">
    <location>
        <begin position="29"/>
        <end position="88"/>
    </location>
</feature>
<comment type="caution">
    <text evidence="2">The sequence shown here is derived from an EMBL/GenBank/DDBJ whole genome shotgun (WGS) entry which is preliminary data.</text>
</comment>
<feature type="compositionally biased region" description="Basic and acidic residues" evidence="1">
    <location>
        <begin position="56"/>
        <end position="74"/>
    </location>
</feature>
<evidence type="ECO:0000256" key="1">
    <source>
        <dbReference type="SAM" id="MobiDB-lite"/>
    </source>
</evidence>
<gene>
    <name evidence="2" type="ORF">KEH51_25920</name>
</gene>
<dbReference type="EMBL" id="JAGTPW010000067">
    <property type="protein sequence ID" value="MBR8646088.1"/>
    <property type="molecule type" value="Genomic_DNA"/>
</dbReference>
<organism evidence="2 3">
    <name type="scientific">Peribacillus frigoritolerans</name>
    <dbReference type="NCBI Taxonomy" id="450367"/>
    <lineage>
        <taxon>Bacteria</taxon>
        <taxon>Bacillati</taxon>
        <taxon>Bacillota</taxon>
        <taxon>Bacilli</taxon>
        <taxon>Bacillales</taxon>
        <taxon>Bacillaceae</taxon>
        <taxon>Peribacillus</taxon>
    </lineage>
</organism>
<proteinExistence type="predicted"/>
<evidence type="ECO:0000313" key="3">
    <source>
        <dbReference type="Proteomes" id="UP000680045"/>
    </source>
</evidence>
<sequence>MKKERQVEKTAAALANYLYLKVRKMADLERKDSSNQEKPSEDKQEAQEFSSNQAKIESKDKFSEMEPRKGEKEKHLNKRSTRMTLKMPRSLRWVSRMIK</sequence>
<evidence type="ECO:0000313" key="2">
    <source>
        <dbReference type="EMBL" id="MBR8646088.1"/>
    </source>
</evidence>
<reference evidence="2" key="1">
    <citation type="submission" date="2021-04" db="EMBL/GenBank/DDBJ databases">
        <title>Whole genome sequencing of Enterococci isolates from hospitalized patients.</title>
        <authorList>
            <person name="Ogoti B.M."/>
            <person name="Onyambu F.G."/>
        </authorList>
    </citation>
    <scope>NUCLEOTIDE SEQUENCE</scope>
    <source>
        <strain evidence="2">242</strain>
    </source>
</reference>
<dbReference type="AlphaFoldDB" id="A0A941FJY3"/>